<dbReference type="RefSeq" id="WP_126919258.1">
    <property type="nucleotide sequence ID" value="NZ_ML133686.1"/>
</dbReference>
<keyword evidence="2" id="KW-1185">Reference proteome</keyword>
<reference evidence="2" key="1">
    <citation type="submission" date="2018-11" db="EMBL/GenBank/DDBJ databases">
        <title>Rhizobium chutanense sp. nov., isolated from root nodules of Phaseolus vulgaris in China.</title>
        <authorList>
            <person name="Huo Y."/>
        </authorList>
    </citation>
    <scope>NUCLEOTIDE SEQUENCE [LARGE SCALE GENOMIC DNA]</scope>
    <source>
        <strain evidence="2">CCBAU 65647</strain>
    </source>
</reference>
<comment type="caution">
    <text evidence="1">The sequence shown here is derived from an EMBL/GenBank/DDBJ whole genome shotgun (WGS) entry which is preliminary data.</text>
</comment>
<protein>
    <submittedName>
        <fullName evidence="1">Uncharacterized protein</fullName>
    </submittedName>
</protein>
<evidence type="ECO:0000313" key="2">
    <source>
        <dbReference type="Proteomes" id="UP000278823"/>
    </source>
</evidence>
<evidence type="ECO:0000313" key="1">
    <source>
        <dbReference type="EMBL" id="RUM27275.1"/>
    </source>
</evidence>
<dbReference type="Proteomes" id="UP000278823">
    <property type="component" value="Unassembled WGS sequence"/>
</dbReference>
<dbReference type="AlphaFoldDB" id="A0A3S0SUA9"/>
<proteinExistence type="predicted"/>
<sequence>MYDKFDVNMLPATGRKTPVTPGSEIKIWENGANMLKMIVRAIAQAGVLGTIGTSDAQNEKSLPREEVRQAFEKRTTAGRRSAVILAGDPGRRVERLHSRRDAGGGASLRCK</sequence>
<organism evidence="1 2">
    <name type="scientific">Rhizobium vallis</name>
    <dbReference type="NCBI Taxonomy" id="634290"/>
    <lineage>
        <taxon>Bacteria</taxon>
        <taxon>Pseudomonadati</taxon>
        <taxon>Pseudomonadota</taxon>
        <taxon>Alphaproteobacteria</taxon>
        <taxon>Hyphomicrobiales</taxon>
        <taxon>Rhizobiaceae</taxon>
        <taxon>Rhizobium/Agrobacterium group</taxon>
        <taxon>Rhizobium</taxon>
    </lineage>
</organism>
<dbReference type="EMBL" id="RJTH01000001">
    <property type="protein sequence ID" value="RUM27275.1"/>
    <property type="molecule type" value="Genomic_DNA"/>
</dbReference>
<gene>
    <name evidence="1" type="ORF">EFQ99_03535</name>
</gene>
<accession>A0A3S0SUA9</accession>
<name>A0A3S0SUA9_9HYPH</name>